<evidence type="ECO:0000313" key="1">
    <source>
        <dbReference type="EMBL" id="KAH6921765.1"/>
    </source>
</evidence>
<evidence type="ECO:0000313" key="2">
    <source>
        <dbReference type="Proteomes" id="UP000821845"/>
    </source>
</evidence>
<name>A0ACB7RHV2_HYAAI</name>
<protein>
    <submittedName>
        <fullName evidence="1">Uncharacterized protein</fullName>
    </submittedName>
</protein>
<gene>
    <name evidence="1" type="ORF">HPB50_004671</name>
</gene>
<keyword evidence="2" id="KW-1185">Reference proteome</keyword>
<sequence>MSFPQIYFGEPRGVDAVAQPTPFTFATSEIRRSDRQGVVPLRVLYMAMRVLSFRVSHGLSVAFRATPEANITREMAEQLSFLENAVENDLAFMKGVPSTVN</sequence>
<dbReference type="Proteomes" id="UP000821845">
    <property type="component" value="Chromosome 9"/>
</dbReference>
<dbReference type="EMBL" id="CM023489">
    <property type="protein sequence ID" value="KAH6921765.1"/>
    <property type="molecule type" value="Genomic_DNA"/>
</dbReference>
<organism evidence="1 2">
    <name type="scientific">Hyalomma asiaticum</name>
    <name type="common">Tick</name>
    <dbReference type="NCBI Taxonomy" id="266040"/>
    <lineage>
        <taxon>Eukaryota</taxon>
        <taxon>Metazoa</taxon>
        <taxon>Ecdysozoa</taxon>
        <taxon>Arthropoda</taxon>
        <taxon>Chelicerata</taxon>
        <taxon>Arachnida</taxon>
        <taxon>Acari</taxon>
        <taxon>Parasitiformes</taxon>
        <taxon>Ixodida</taxon>
        <taxon>Ixodoidea</taxon>
        <taxon>Ixodidae</taxon>
        <taxon>Hyalomminae</taxon>
        <taxon>Hyalomma</taxon>
    </lineage>
</organism>
<proteinExistence type="predicted"/>
<reference evidence="1" key="1">
    <citation type="submission" date="2020-05" db="EMBL/GenBank/DDBJ databases">
        <title>Large-scale comparative analyses of tick genomes elucidate their genetic diversity and vector capacities.</title>
        <authorList>
            <person name="Jia N."/>
            <person name="Wang J."/>
            <person name="Shi W."/>
            <person name="Du L."/>
            <person name="Sun Y."/>
            <person name="Zhan W."/>
            <person name="Jiang J."/>
            <person name="Wang Q."/>
            <person name="Zhang B."/>
            <person name="Ji P."/>
            <person name="Sakyi L.B."/>
            <person name="Cui X."/>
            <person name="Yuan T."/>
            <person name="Jiang B."/>
            <person name="Yang W."/>
            <person name="Lam T.T.-Y."/>
            <person name="Chang Q."/>
            <person name="Ding S."/>
            <person name="Wang X."/>
            <person name="Zhu J."/>
            <person name="Ruan X."/>
            <person name="Zhao L."/>
            <person name="Wei J."/>
            <person name="Que T."/>
            <person name="Du C."/>
            <person name="Cheng J."/>
            <person name="Dai P."/>
            <person name="Han X."/>
            <person name="Huang E."/>
            <person name="Gao Y."/>
            <person name="Liu J."/>
            <person name="Shao H."/>
            <person name="Ye R."/>
            <person name="Li L."/>
            <person name="Wei W."/>
            <person name="Wang X."/>
            <person name="Wang C."/>
            <person name="Yang T."/>
            <person name="Huo Q."/>
            <person name="Li W."/>
            <person name="Guo W."/>
            <person name="Chen H."/>
            <person name="Zhou L."/>
            <person name="Ni X."/>
            <person name="Tian J."/>
            <person name="Zhou Y."/>
            <person name="Sheng Y."/>
            <person name="Liu T."/>
            <person name="Pan Y."/>
            <person name="Xia L."/>
            <person name="Li J."/>
            <person name="Zhao F."/>
            <person name="Cao W."/>
        </authorList>
    </citation>
    <scope>NUCLEOTIDE SEQUENCE</scope>
    <source>
        <strain evidence="1">Hyas-2018</strain>
    </source>
</reference>
<accession>A0ACB7RHV2</accession>
<comment type="caution">
    <text evidence="1">The sequence shown here is derived from an EMBL/GenBank/DDBJ whole genome shotgun (WGS) entry which is preliminary data.</text>
</comment>